<gene>
    <name evidence="1" type="ORF">HUK82_15725</name>
</gene>
<name>A0A850PBV8_9PROT</name>
<dbReference type="EMBL" id="JABXXR010000237">
    <property type="protein sequence ID" value="NVN41997.1"/>
    <property type="molecule type" value="Genomic_DNA"/>
</dbReference>
<proteinExistence type="predicted"/>
<comment type="caution">
    <text evidence="1">The sequence shown here is derived from an EMBL/GenBank/DDBJ whole genome shotgun (WGS) entry which is preliminary data.</text>
</comment>
<sequence>MSDSLDPREVKILSDILALVLDDQPGQASNALDALRSRAQRNKTTGGALKNLFVAIAPNPPPRAAPRA</sequence>
<evidence type="ECO:0000313" key="2">
    <source>
        <dbReference type="Proteomes" id="UP000585665"/>
    </source>
</evidence>
<feature type="non-terminal residue" evidence="1">
    <location>
        <position position="68"/>
    </location>
</feature>
<keyword evidence="2" id="KW-1185">Reference proteome</keyword>
<reference evidence="1 2" key="1">
    <citation type="submission" date="2020-06" db="EMBL/GenBank/DDBJ databases">
        <title>Description of novel acetic acid bacteria.</title>
        <authorList>
            <person name="Sombolestani A."/>
        </authorList>
    </citation>
    <scope>NUCLEOTIDE SEQUENCE [LARGE SCALE GENOMIC DNA]</scope>
    <source>
        <strain evidence="1 2">LMG 27010</strain>
    </source>
</reference>
<dbReference type="Proteomes" id="UP000585665">
    <property type="component" value="Unassembled WGS sequence"/>
</dbReference>
<organism evidence="1 2">
    <name type="scientific">Ameyamaea chiangmaiensis</name>
    <dbReference type="NCBI Taxonomy" id="442969"/>
    <lineage>
        <taxon>Bacteria</taxon>
        <taxon>Pseudomonadati</taxon>
        <taxon>Pseudomonadota</taxon>
        <taxon>Alphaproteobacteria</taxon>
        <taxon>Acetobacterales</taxon>
        <taxon>Acetobacteraceae</taxon>
        <taxon>Ameyamaea</taxon>
    </lineage>
</organism>
<evidence type="ECO:0000313" key="1">
    <source>
        <dbReference type="EMBL" id="NVN41997.1"/>
    </source>
</evidence>
<protein>
    <submittedName>
        <fullName evidence="1">Uncharacterized protein</fullName>
    </submittedName>
</protein>
<dbReference type="AlphaFoldDB" id="A0A850PBV8"/>
<accession>A0A850PBV8</accession>